<organism evidence="9 10">
    <name type="scientific">Candidatus Methanomassiliicoccus intestinalis</name>
    <dbReference type="NCBI Taxonomy" id="1406512"/>
    <lineage>
        <taxon>Archaea</taxon>
        <taxon>Methanobacteriati</taxon>
        <taxon>Thermoplasmatota</taxon>
        <taxon>Thermoplasmata</taxon>
        <taxon>Methanomassiliicoccales</taxon>
        <taxon>Methanomassiliicoccaceae</taxon>
        <taxon>Methanomassiliicoccus</taxon>
    </lineage>
</organism>
<gene>
    <name evidence="9" type="ORF">A3207_03915</name>
</gene>
<dbReference type="RefSeq" id="WP_020448140.1">
    <property type="nucleotide sequence ID" value="NZ_CAYAYA010000022.1"/>
</dbReference>
<evidence type="ECO:0000256" key="4">
    <source>
        <dbReference type="ARBA" id="ARBA00023002"/>
    </source>
</evidence>
<accession>A0A8J8PD77</accession>
<dbReference type="Gene3D" id="3.50.50.60">
    <property type="entry name" value="FAD/NAD(P)-binding domain"/>
    <property type="match status" value="1"/>
</dbReference>
<keyword evidence="7" id="KW-1208">Phospholipid metabolism</keyword>
<proteinExistence type="predicted"/>
<keyword evidence="3" id="KW-0274">FAD</keyword>
<evidence type="ECO:0000313" key="9">
    <source>
        <dbReference type="EMBL" id="TQS81557.1"/>
    </source>
</evidence>
<dbReference type="EMBL" id="LVVT01000022">
    <property type="protein sequence ID" value="TQS81557.1"/>
    <property type="molecule type" value="Genomic_DNA"/>
</dbReference>
<keyword evidence="4" id="KW-0560">Oxidoreductase</keyword>
<protein>
    <recommendedName>
        <fullName evidence="8">Digeranylgeranylglycerophospholipid reductase catalytic domain-containing protein</fullName>
    </recommendedName>
</protein>
<evidence type="ECO:0000256" key="7">
    <source>
        <dbReference type="ARBA" id="ARBA00023264"/>
    </source>
</evidence>
<dbReference type="PANTHER" id="PTHR42685">
    <property type="entry name" value="GERANYLGERANYL DIPHOSPHATE REDUCTASE"/>
    <property type="match status" value="1"/>
</dbReference>
<keyword evidence="2" id="KW-0285">Flavoprotein</keyword>
<name>A0A8J8PD77_9ARCH</name>
<reference evidence="9" key="1">
    <citation type="submission" date="2016-03" db="EMBL/GenBank/DDBJ databases">
        <authorList>
            <person name="Borrel G."/>
            <person name="Mccann A."/>
            <person name="O'Toole P.W."/>
        </authorList>
    </citation>
    <scope>NUCLEOTIDE SEQUENCE</scope>
    <source>
        <strain evidence="9">183</strain>
    </source>
</reference>
<dbReference type="NCBIfam" id="TIGR02032">
    <property type="entry name" value="GG-red-SF"/>
    <property type="match status" value="1"/>
</dbReference>
<dbReference type="InterPro" id="IPR036188">
    <property type="entry name" value="FAD/NAD-bd_sf"/>
</dbReference>
<evidence type="ECO:0000256" key="2">
    <source>
        <dbReference type="ARBA" id="ARBA00022630"/>
    </source>
</evidence>
<dbReference type="Pfam" id="PF12831">
    <property type="entry name" value="FAD_oxidored"/>
    <property type="match status" value="1"/>
</dbReference>
<dbReference type="SUPFAM" id="SSF51905">
    <property type="entry name" value="FAD/NAD(P)-binding domain"/>
    <property type="match status" value="1"/>
</dbReference>
<evidence type="ECO:0000259" key="8">
    <source>
        <dbReference type="Pfam" id="PF22578"/>
    </source>
</evidence>
<dbReference type="GO" id="GO:0008654">
    <property type="term" value="P:phospholipid biosynthetic process"/>
    <property type="evidence" value="ECO:0007669"/>
    <property type="project" value="UniProtKB-KW"/>
</dbReference>
<dbReference type="OMA" id="WPAYAWS"/>
<dbReference type="AlphaFoldDB" id="A0A8J8PD77"/>
<dbReference type="Pfam" id="PF22578">
    <property type="entry name" value="GGR_cat"/>
    <property type="match status" value="1"/>
</dbReference>
<dbReference type="Proteomes" id="UP000752814">
    <property type="component" value="Unassembled WGS sequence"/>
</dbReference>
<keyword evidence="6" id="KW-0594">Phospholipid biosynthesis</keyword>
<dbReference type="PRINTS" id="PR00420">
    <property type="entry name" value="RNGMNOXGNASE"/>
</dbReference>
<dbReference type="InterPro" id="IPR011777">
    <property type="entry name" value="Geranylgeranyl_Rdtase_fam"/>
</dbReference>
<keyword evidence="5" id="KW-0443">Lipid metabolism</keyword>
<comment type="caution">
    <text evidence="9">The sequence shown here is derived from an EMBL/GenBank/DDBJ whole genome shotgun (WGS) entry which is preliminary data.</text>
</comment>
<dbReference type="PANTHER" id="PTHR42685:SF18">
    <property type="entry name" value="DIGERANYLGERANYLGLYCEROPHOSPHOLIPID REDUCTASE"/>
    <property type="match status" value="1"/>
</dbReference>
<evidence type="ECO:0000256" key="5">
    <source>
        <dbReference type="ARBA" id="ARBA00023098"/>
    </source>
</evidence>
<dbReference type="InterPro" id="IPR050407">
    <property type="entry name" value="Geranylgeranyl_reductase"/>
</dbReference>
<evidence type="ECO:0000256" key="1">
    <source>
        <dbReference type="ARBA" id="ARBA00022516"/>
    </source>
</evidence>
<dbReference type="GO" id="GO:0016628">
    <property type="term" value="F:oxidoreductase activity, acting on the CH-CH group of donors, NAD or NADP as acceptor"/>
    <property type="evidence" value="ECO:0007669"/>
    <property type="project" value="InterPro"/>
</dbReference>
<evidence type="ECO:0000313" key="10">
    <source>
        <dbReference type="Proteomes" id="UP000752814"/>
    </source>
</evidence>
<dbReference type="InterPro" id="IPR054715">
    <property type="entry name" value="GGR_cat"/>
</dbReference>
<feature type="domain" description="Digeranylgeranylglycerophospholipid reductase catalytic" evidence="8">
    <location>
        <begin position="184"/>
        <end position="237"/>
    </location>
</feature>
<evidence type="ECO:0000256" key="6">
    <source>
        <dbReference type="ARBA" id="ARBA00023209"/>
    </source>
</evidence>
<dbReference type="GeneID" id="41322651"/>
<keyword evidence="1" id="KW-0444">Lipid biosynthesis</keyword>
<evidence type="ECO:0000256" key="3">
    <source>
        <dbReference type="ARBA" id="ARBA00022827"/>
    </source>
</evidence>
<sequence>MATDYDVIVVGAGPAGSGAAQYAAAGGAKVLLIDRKENIGEPVACGEFMPDLEEMRAILPFADDLDTIFDIPAEYILREMDLFKIHFQTDKYWDIPFKGYTTDRRFFDKYLAERARKEGAEIMTSTHAMSVNGTEVVTNNGTFTSKVIIGADGPVSRVASAHSLPKNKNMYPAVTSQAVGEFEPVMHMFFGSLAPGAYAWILPKKEGANVGVGADPRHSDKKVTDYFQTFISQQNLNVTGRPIGKYVPSQGPVSKTYTDNAMIVGDAAGHVIAVNGGGIPIAMVCGRIAGIVAAEHVSSGVPLSKYEEEWRKQVYKPLHTAVKVNHLAQFFFKGPMRLEFSMKVLGARRMGKILRCRSPFP</sequence>